<dbReference type="OMA" id="ALHLYHI"/>
<keyword evidence="2" id="KW-1133">Transmembrane helix</keyword>
<feature type="transmembrane region" description="Helical" evidence="2">
    <location>
        <begin position="39"/>
        <end position="60"/>
    </location>
</feature>
<proteinExistence type="predicted"/>
<name>A0A0S4KK02_BODSA</name>
<feature type="transmembrane region" description="Helical" evidence="2">
    <location>
        <begin position="194"/>
        <end position="214"/>
    </location>
</feature>
<feature type="transmembrane region" description="Helical" evidence="2">
    <location>
        <begin position="151"/>
        <end position="174"/>
    </location>
</feature>
<dbReference type="EMBL" id="CYKH01000021">
    <property type="protein sequence ID" value="CUI10895.1"/>
    <property type="molecule type" value="Genomic_DNA"/>
</dbReference>
<sequence length="274" mass="30196">MTHAIHKVLSSVLGFFAPPPVSPLFQEGGALHGLNEDITLTLFGMGALFLVDTLIVKPFIAPKARYFALHVFGNAVSSVAAFPDVVTALTQDPTRLLGTPASTMLPNSMVAAIHLYHCVAFPLRAEDIFHHLTFVGSLCCLALPAKRVLGAASGWGCFFMSGFPGALNYLLLVLVAHGRVSRLTEKKWTARINVWLRAPSLTIFLFMAFSNFVHRGSQDIHPVLSAIVGLLYFYNGQFYSQQAVESYAVHVERAREEKRQQQQQNNLSAIIREE</sequence>
<dbReference type="Proteomes" id="UP000051952">
    <property type="component" value="Unassembled WGS sequence"/>
</dbReference>
<evidence type="ECO:0000313" key="4">
    <source>
        <dbReference type="Proteomes" id="UP000051952"/>
    </source>
</evidence>
<feature type="coiled-coil region" evidence="1">
    <location>
        <begin position="244"/>
        <end position="273"/>
    </location>
</feature>
<keyword evidence="2" id="KW-0472">Membrane</keyword>
<keyword evidence="1" id="KW-0175">Coiled coil</keyword>
<keyword evidence="4" id="KW-1185">Reference proteome</keyword>
<dbReference type="OrthoDB" id="10262014at2759"/>
<accession>A0A0S4KK02</accession>
<evidence type="ECO:0000313" key="3">
    <source>
        <dbReference type="EMBL" id="CUI10895.1"/>
    </source>
</evidence>
<gene>
    <name evidence="3" type="ORF">BSAL_49590</name>
</gene>
<dbReference type="AlphaFoldDB" id="A0A0S4KK02"/>
<feature type="transmembrane region" description="Helical" evidence="2">
    <location>
        <begin position="67"/>
        <end position="90"/>
    </location>
</feature>
<feature type="transmembrane region" description="Helical" evidence="2">
    <location>
        <begin position="220"/>
        <end position="236"/>
    </location>
</feature>
<reference evidence="4" key="1">
    <citation type="submission" date="2015-09" db="EMBL/GenBank/DDBJ databases">
        <authorList>
            <consortium name="Pathogen Informatics"/>
        </authorList>
    </citation>
    <scope>NUCLEOTIDE SEQUENCE [LARGE SCALE GENOMIC DNA]</scope>
    <source>
        <strain evidence="4">Lake Konstanz</strain>
    </source>
</reference>
<evidence type="ECO:0000256" key="2">
    <source>
        <dbReference type="SAM" id="Phobius"/>
    </source>
</evidence>
<protein>
    <submittedName>
        <fullName evidence="3">Membrane-associated protein, putative</fullName>
    </submittedName>
</protein>
<keyword evidence="2" id="KW-0812">Transmembrane</keyword>
<dbReference type="VEuPathDB" id="TriTrypDB:BSAL_49590"/>
<organism evidence="3 4">
    <name type="scientific">Bodo saltans</name>
    <name type="common">Flagellated protozoan</name>
    <dbReference type="NCBI Taxonomy" id="75058"/>
    <lineage>
        <taxon>Eukaryota</taxon>
        <taxon>Discoba</taxon>
        <taxon>Euglenozoa</taxon>
        <taxon>Kinetoplastea</taxon>
        <taxon>Metakinetoplastina</taxon>
        <taxon>Eubodonida</taxon>
        <taxon>Bodonidae</taxon>
        <taxon>Bodo</taxon>
    </lineage>
</organism>
<evidence type="ECO:0000256" key="1">
    <source>
        <dbReference type="SAM" id="Coils"/>
    </source>
</evidence>